<dbReference type="GO" id="GO:0005737">
    <property type="term" value="C:cytoplasm"/>
    <property type="evidence" value="ECO:0007669"/>
    <property type="project" value="UniProtKB-SubCell"/>
</dbReference>
<proteinExistence type="inferred from homology"/>
<dbReference type="FunFam" id="3.40.50.1370:FF:000008">
    <property type="entry name" value="Ornithine carbamoyltransferase"/>
    <property type="match status" value="1"/>
</dbReference>
<comment type="pathway">
    <text evidence="3">Amino-acid biosynthesis; L-arginine biosynthesis; L-arginine from L-ornithine and carbamoyl phosphate: step 1/3.</text>
</comment>
<evidence type="ECO:0000259" key="11">
    <source>
        <dbReference type="Pfam" id="PF00185"/>
    </source>
</evidence>
<dbReference type="Pfam" id="PF00185">
    <property type="entry name" value="OTCace"/>
    <property type="match status" value="1"/>
</dbReference>
<dbReference type="OrthoDB" id="9802587at2"/>
<dbReference type="InterPro" id="IPR006131">
    <property type="entry name" value="Asp_carbamoyltransf_Asp/Orn-bd"/>
</dbReference>
<evidence type="ECO:0000256" key="10">
    <source>
        <dbReference type="HAMAP-Rule" id="MF_01109"/>
    </source>
</evidence>
<organism evidence="13 14">
    <name type="scientific">Desulfofundulus salinus</name>
    <dbReference type="NCBI Taxonomy" id="2419843"/>
    <lineage>
        <taxon>Bacteria</taxon>
        <taxon>Bacillati</taxon>
        <taxon>Bacillota</taxon>
        <taxon>Clostridia</taxon>
        <taxon>Eubacteriales</taxon>
        <taxon>Peptococcaceae</taxon>
        <taxon>Desulfofundulus</taxon>
    </lineage>
</organism>
<feature type="binding site" evidence="10">
    <location>
        <position position="230"/>
    </location>
    <ligand>
        <name>L-ornithine</name>
        <dbReference type="ChEBI" id="CHEBI:46911"/>
    </ligand>
</feature>
<dbReference type="HAMAP" id="MF_01109">
    <property type="entry name" value="OTCase"/>
    <property type="match status" value="1"/>
</dbReference>
<feature type="domain" description="Aspartate/ornithine carbamoyltransferase carbamoyl-P binding" evidence="12">
    <location>
        <begin position="8"/>
        <end position="148"/>
    </location>
</feature>
<keyword evidence="8 10" id="KW-0808">Transferase</keyword>
<dbReference type="Proteomes" id="UP000271256">
    <property type="component" value="Unassembled WGS sequence"/>
</dbReference>
<feature type="binding site" evidence="10">
    <location>
        <position position="298"/>
    </location>
    <ligand>
        <name>carbamoyl phosphate</name>
        <dbReference type="ChEBI" id="CHEBI:58228"/>
    </ligand>
</feature>
<feature type="binding site" evidence="10">
    <location>
        <begin position="270"/>
        <end position="271"/>
    </location>
    <ligand>
        <name>carbamoyl phosphate</name>
        <dbReference type="ChEBI" id="CHEBI:58228"/>
    </ligand>
</feature>
<protein>
    <recommendedName>
        <fullName evidence="6 10">Ornithine carbamoyltransferase</fullName>
        <shortName evidence="10">OTCase</shortName>
        <ecNumber evidence="5 10">2.1.3.3</ecNumber>
    </recommendedName>
</protein>
<name>A0A494WW25_9FIRM</name>
<dbReference type="PANTHER" id="PTHR45753">
    <property type="entry name" value="ORNITHINE CARBAMOYLTRANSFERASE, MITOCHONDRIAL"/>
    <property type="match status" value="1"/>
</dbReference>
<feature type="binding site" evidence="10">
    <location>
        <position position="84"/>
    </location>
    <ligand>
        <name>carbamoyl phosphate</name>
        <dbReference type="ChEBI" id="CHEBI:58228"/>
    </ligand>
</feature>
<dbReference type="InterPro" id="IPR024904">
    <property type="entry name" value="OTCase_ArgI"/>
</dbReference>
<dbReference type="InterPro" id="IPR036901">
    <property type="entry name" value="Asp/Orn_carbamoylTrfase_sf"/>
</dbReference>
<dbReference type="GO" id="GO:0042450">
    <property type="term" value="P:L-arginine biosynthetic process via ornithine"/>
    <property type="evidence" value="ECO:0007669"/>
    <property type="project" value="UniProtKB-UniRule"/>
</dbReference>
<evidence type="ECO:0000256" key="8">
    <source>
        <dbReference type="ARBA" id="ARBA00022679"/>
    </source>
</evidence>
<dbReference type="SUPFAM" id="SSF53671">
    <property type="entry name" value="Aspartate/ornithine carbamoyltransferase"/>
    <property type="match status" value="1"/>
</dbReference>
<dbReference type="RefSeq" id="WP_121452129.1">
    <property type="nucleotide sequence ID" value="NZ_RBWE01000001.1"/>
</dbReference>
<feature type="domain" description="Aspartate/ornithine carbamoyltransferase Asp/Orn-binding" evidence="11">
    <location>
        <begin position="155"/>
        <end position="308"/>
    </location>
</feature>
<dbReference type="EC" id="2.1.3.3" evidence="5 10"/>
<evidence type="ECO:0000256" key="2">
    <source>
        <dbReference type="ARBA" id="ARBA00004496"/>
    </source>
</evidence>
<gene>
    <name evidence="13" type="primary">argF</name>
    <name evidence="13" type="ORF">D7024_12715</name>
</gene>
<comment type="subcellular location">
    <subcellularLocation>
        <location evidence="2 10">Cytoplasm</location>
    </subcellularLocation>
</comment>
<evidence type="ECO:0000256" key="5">
    <source>
        <dbReference type="ARBA" id="ARBA00013007"/>
    </source>
</evidence>
<dbReference type="FunFam" id="3.40.50.1370:FF:000016">
    <property type="entry name" value="Ornithine carbamoyltransferase"/>
    <property type="match status" value="1"/>
</dbReference>
<feature type="binding site" evidence="10">
    <location>
        <begin position="234"/>
        <end position="235"/>
    </location>
    <ligand>
        <name>L-ornithine</name>
        <dbReference type="ChEBI" id="CHEBI:46911"/>
    </ligand>
</feature>
<dbReference type="PANTHER" id="PTHR45753:SF3">
    <property type="entry name" value="ORNITHINE TRANSCARBAMYLASE, MITOCHONDRIAL"/>
    <property type="match status" value="1"/>
</dbReference>
<keyword evidence="14" id="KW-1185">Reference proteome</keyword>
<dbReference type="Gene3D" id="3.40.50.1370">
    <property type="entry name" value="Aspartate/ornithine carbamoyltransferase"/>
    <property type="match status" value="2"/>
</dbReference>
<evidence type="ECO:0000256" key="3">
    <source>
        <dbReference type="ARBA" id="ARBA00004975"/>
    </source>
</evidence>
<comment type="caution">
    <text evidence="13">The sequence shown here is derived from an EMBL/GenBank/DDBJ whole genome shotgun (WGS) entry which is preliminary data.</text>
</comment>
<evidence type="ECO:0000256" key="1">
    <source>
        <dbReference type="ARBA" id="ARBA00003822"/>
    </source>
</evidence>
<evidence type="ECO:0000256" key="7">
    <source>
        <dbReference type="ARBA" id="ARBA00022490"/>
    </source>
</evidence>
<accession>A0A494WW25</accession>
<evidence type="ECO:0000313" key="14">
    <source>
        <dbReference type="Proteomes" id="UP000271256"/>
    </source>
</evidence>
<keyword evidence="7 10" id="KW-0963">Cytoplasm</keyword>
<dbReference type="PRINTS" id="PR00102">
    <property type="entry name" value="OTCASE"/>
</dbReference>
<evidence type="ECO:0000259" key="12">
    <source>
        <dbReference type="Pfam" id="PF02729"/>
    </source>
</evidence>
<dbReference type="InterPro" id="IPR006132">
    <property type="entry name" value="Asp/Orn_carbamoyltranf_P-bd"/>
</dbReference>
<evidence type="ECO:0000313" key="13">
    <source>
        <dbReference type="EMBL" id="RKO67726.1"/>
    </source>
</evidence>
<evidence type="ECO:0000256" key="9">
    <source>
        <dbReference type="ARBA" id="ARBA00048772"/>
    </source>
</evidence>
<feature type="binding site" evidence="10">
    <location>
        <begin position="135"/>
        <end position="138"/>
    </location>
    <ligand>
        <name>carbamoyl phosphate</name>
        <dbReference type="ChEBI" id="CHEBI:58228"/>
    </ligand>
</feature>
<dbReference type="InterPro" id="IPR002292">
    <property type="entry name" value="Orn/put_carbamltrans"/>
</dbReference>
<evidence type="ECO:0000256" key="4">
    <source>
        <dbReference type="ARBA" id="ARBA00007805"/>
    </source>
</evidence>
<dbReference type="PROSITE" id="PS00097">
    <property type="entry name" value="CARBAMOYLTRANSFERASE"/>
    <property type="match status" value="1"/>
</dbReference>
<dbReference type="PRINTS" id="PR00100">
    <property type="entry name" value="AOTCASE"/>
</dbReference>
<comment type="similarity">
    <text evidence="4 10">Belongs to the aspartate/ornithine carbamoyltransferase superfamily. OTCase family.</text>
</comment>
<sequence>MKENFKGRDLLSLHDFTPEEIMTILDLADDLKSKQKRGIPHPYLAGKTLGMIFQKSSTRTRVSFEVAMYQLGGYALYLNASDLQLGRGESIADTARVLSRYLDGIMIRTYAQADVEELARYADIPVINGLTDLLHPCQILADLQTIREHKGRLAGLKLAYVGDGNNVCHSLLFGCAKTGMHISVASPPGYQPRADIVEKARADASSTGSRIEILTDPVAAVAGADVVVTDVWASMGQEQESEQRKKVFAPYQVNEELVRHARPDFIFLHCLPAHRGEEVTAEVIDGPHSVVWDEAENRLHAQKAVLALVMA</sequence>
<dbReference type="AlphaFoldDB" id="A0A494WW25"/>
<dbReference type="GO" id="GO:0004585">
    <property type="term" value="F:ornithine carbamoyltransferase activity"/>
    <property type="evidence" value="ECO:0007669"/>
    <property type="project" value="UniProtKB-UniRule"/>
</dbReference>
<feature type="binding site" evidence="10">
    <location>
        <begin position="57"/>
        <end position="60"/>
    </location>
    <ligand>
        <name>carbamoyl phosphate</name>
        <dbReference type="ChEBI" id="CHEBI:58228"/>
    </ligand>
</feature>
<comment type="function">
    <text evidence="1">Reversibly catalyzes the transfer of the carbamoyl group from carbamoyl phosphate (CP) to the N(epsilon) atom of ornithine (ORN) to produce L-citrulline.</text>
</comment>
<dbReference type="Pfam" id="PF02729">
    <property type="entry name" value="OTCace_N"/>
    <property type="match status" value="1"/>
</dbReference>
<dbReference type="NCBIfam" id="NF001986">
    <property type="entry name" value="PRK00779.1"/>
    <property type="match status" value="1"/>
</dbReference>
<dbReference type="NCBIfam" id="TIGR00658">
    <property type="entry name" value="orni_carb_tr"/>
    <property type="match status" value="1"/>
</dbReference>
<dbReference type="InterPro" id="IPR006130">
    <property type="entry name" value="Asp/Orn_carbamoylTrfase"/>
</dbReference>
<reference evidence="13 14" key="1">
    <citation type="submission" date="2018-10" db="EMBL/GenBank/DDBJ databases">
        <authorList>
            <person name="Grouzdev D.S."/>
            <person name="Krutkina M.S."/>
            <person name="Tourova T.P."/>
            <person name="Nazina T.N."/>
        </authorList>
    </citation>
    <scope>NUCLEOTIDE SEQUENCE [LARGE SCALE GENOMIC DNA]</scope>
    <source>
        <strain evidence="13 14">435</strain>
    </source>
</reference>
<dbReference type="GO" id="GO:0019240">
    <property type="term" value="P:citrulline biosynthetic process"/>
    <property type="evidence" value="ECO:0007669"/>
    <property type="project" value="TreeGrafter"/>
</dbReference>
<evidence type="ECO:0000256" key="6">
    <source>
        <dbReference type="ARBA" id="ARBA00016634"/>
    </source>
</evidence>
<feature type="binding site" evidence="10">
    <location>
        <position position="108"/>
    </location>
    <ligand>
        <name>carbamoyl phosphate</name>
        <dbReference type="ChEBI" id="CHEBI:58228"/>
    </ligand>
</feature>
<dbReference type="EMBL" id="RBWE01000001">
    <property type="protein sequence ID" value="RKO67726.1"/>
    <property type="molecule type" value="Genomic_DNA"/>
</dbReference>
<dbReference type="GO" id="GO:0016597">
    <property type="term" value="F:amino acid binding"/>
    <property type="evidence" value="ECO:0007669"/>
    <property type="project" value="InterPro"/>
</dbReference>
<comment type="catalytic activity">
    <reaction evidence="9 10">
        <text>carbamoyl phosphate + L-ornithine = L-citrulline + phosphate + H(+)</text>
        <dbReference type="Rhea" id="RHEA:19513"/>
        <dbReference type="ChEBI" id="CHEBI:15378"/>
        <dbReference type="ChEBI" id="CHEBI:43474"/>
        <dbReference type="ChEBI" id="CHEBI:46911"/>
        <dbReference type="ChEBI" id="CHEBI:57743"/>
        <dbReference type="ChEBI" id="CHEBI:58228"/>
        <dbReference type="EC" id="2.1.3.3"/>
    </reaction>
</comment>
<feature type="binding site" evidence="10">
    <location>
        <position position="166"/>
    </location>
    <ligand>
        <name>L-ornithine</name>
        <dbReference type="ChEBI" id="CHEBI:46911"/>
    </ligand>
</feature>